<evidence type="ECO:0000313" key="2">
    <source>
        <dbReference type="Proteomes" id="UP000591542"/>
    </source>
</evidence>
<comment type="caution">
    <text evidence="1">The sequence shown here is derived from an EMBL/GenBank/DDBJ whole genome shotgun (WGS) entry which is preliminary data.</text>
</comment>
<dbReference type="EMBL" id="JACEMX010000058">
    <property type="protein sequence ID" value="MBA4463011.1"/>
    <property type="molecule type" value="Genomic_DNA"/>
</dbReference>
<organism evidence="1 2">
    <name type="scientific">Candidatus Nitrosomaritimum aestuariumsis</name>
    <dbReference type="NCBI Taxonomy" id="3342354"/>
    <lineage>
        <taxon>Archaea</taxon>
        <taxon>Nitrososphaerota</taxon>
        <taxon>Nitrososphaeria</taxon>
        <taxon>Nitrosopumilales</taxon>
        <taxon>Nitrosopumilaceae</taxon>
        <taxon>Candidatus Nitrosomaritimum</taxon>
    </lineage>
</organism>
<dbReference type="Proteomes" id="UP000591542">
    <property type="component" value="Unassembled WGS sequence"/>
</dbReference>
<proteinExistence type="predicted"/>
<accession>A0AC60W8I8</accession>
<name>A0AC60W8I8_9ARCH</name>
<reference evidence="1 2" key="1">
    <citation type="journal article" date="2020" name="Appl. Environ. Microbiol.">
        <title>Genomic Characteristics of a Novel Species of Ammonia-Oxidizing Archaea from the Jiulong River Estuary.</title>
        <authorList>
            <person name="Zou D."/>
            <person name="Wan R."/>
            <person name="Han L."/>
            <person name="Xu M.N."/>
            <person name="Liu Y."/>
            <person name="Liu H."/>
            <person name="Kao S.J."/>
            <person name="Li M."/>
        </authorList>
    </citation>
    <scope>NUCLEOTIDE SEQUENCE [LARGE SCALE GENOMIC DNA]</scope>
    <source>
        <strain evidence="1">S2bin1</strain>
    </source>
</reference>
<feature type="non-terminal residue" evidence="1">
    <location>
        <position position="102"/>
    </location>
</feature>
<evidence type="ECO:0000313" key="1">
    <source>
        <dbReference type="EMBL" id="MBA4463011.1"/>
    </source>
</evidence>
<protein>
    <submittedName>
        <fullName evidence="1">Uncharacterized protein</fullName>
    </submittedName>
</protein>
<gene>
    <name evidence="1" type="ORF">H2B01_02345</name>
</gene>
<sequence>MNKTIVLSGIFVFAALFSFGFSPLENIFAGKPTDPDMTSSSCGGKATKVGTSGNDEFGTSDLKSPIWNSSEVYNMKDGDDLVFDIDRDEPHTDIVRMGDGDD</sequence>